<dbReference type="PANTHER" id="PTHR36836">
    <property type="entry name" value="COLANIC ACID BIOSYNTHESIS PROTEIN WCAK"/>
    <property type="match status" value="1"/>
</dbReference>
<accession>A0A1Y6EF69</accession>
<dbReference type="Pfam" id="PF04230">
    <property type="entry name" value="PS_pyruv_trans"/>
    <property type="match status" value="1"/>
</dbReference>
<keyword evidence="2" id="KW-0808">Transferase</keyword>
<name>A0A1Y6EF69_9SPHN</name>
<dbReference type="EMBL" id="FXWG01000001">
    <property type="protein sequence ID" value="SMQ61049.1"/>
    <property type="molecule type" value="Genomic_DNA"/>
</dbReference>
<evidence type="ECO:0000259" key="1">
    <source>
        <dbReference type="Pfam" id="PF04230"/>
    </source>
</evidence>
<dbReference type="InterPro" id="IPR007345">
    <property type="entry name" value="Polysacch_pyruvyl_Trfase"/>
</dbReference>
<sequence>MNYHIPRDGTDRKASCEPASGKDRLRIGLLNVKHSPNLGDGIIAECLETELSRIRPDWQVASIDLAGREEYGTGLDASRGLVLRILEALPGPLRQIATSAALSLLIATKYRPRWRRRLEGTAGVVVGGGQLFADTDLNFPLKLRAALGEVRRAGAHAAVFGVGVAREMSKPARSLFLSGLRKVDLCHVAVRDGASRFNWNRHFSRSGLPEASLCCDPGLLAGEIYPLAEQSERDRPLIGLGIVNPRTLDLHSHDDDDFSVRVAREFWVKLAHALLKTGLDVSLFTNGPHDDELFLESVLSAASDPRIARAARPRTPSDLAATIAGFDGVAAHRLHACILAYAFRVPHVGLSWDPKLEAFFTSVGRRGYVANHTEGEAAEIAAMVGTALDEGIDPATHARTIATTRHAIEQCAESLERAIGGANAAEPSKIEDTVGA</sequence>
<reference evidence="3" key="1">
    <citation type="submission" date="2017-04" db="EMBL/GenBank/DDBJ databases">
        <authorList>
            <person name="Varghese N."/>
            <person name="Submissions S."/>
        </authorList>
    </citation>
    <scope>NUCLEOTIDE SEQUENCE [LARGE SCALE GENOMIC DNA]</scope>
</reference>
<proteinExistence type="predicted"/>
<evidence type="ECO:0000313" key="2">
    <source>
        <dbReference type="EMBL" id="SMQ61049.1"/>
    </source>
</evidence>
<gene>
    <name evidence="2" type="ORF">SAMN06297468_0502</name>
</gene>
<evidence type="ECO:0000313" key="3">
    <source>
        <dbReference type="Proteomes" id="UP000194420"/>
    </source>
</evidence>
<dbReference type="AlphaFoldDB" id="A0A1Y6EF69"/>
<protein>
    <submittedName>
        <fullName evidence="2">Polysaccharide pyruvyl transferase family protein WcaK</fullName>
    </submittedName>
</protein>
<dbReference type="GO" id="GO:0016740">
    <property type="term" value="F:transferase activity"/>
    <property type="evidence" value="ECO:0007669"/>
    <property type="project" value="UniProtKB-KW"/>
</dbReference>
<feature type="domain" description="Polysaccharide pyruvyl transferase" evidence="1">
    <location>
        <begin position="37"/>
        <end position="354"/>
    </location>
</feature>
<organism evidence="2 3">
    <name type="scientific">Altererythrobacter xiamenensis</name>
    <dbReference type="NCBI Taxonomy" id="1316679"/>
    <lineage>
        <taxon>Bacteria</taxon>
        <taxon>Pseudomonadati</taxon>
        <taxon>Pseudomonadota</taxon>
        <taxon>Alphaproteobacteria</taxon>
        <taxon>Sphingomonadales</taxon>
        <taxon>Erythrobacteraceae</taxon>
        <taxon>Altererythrobacter</taxon>
    </lineage>
</organism>
<keyword evidence="3" id="KW-1185">Reference proteome</keyword>
<dbReference type="Proteomes" id="UP000194420">
    <property type="component" value="Unassembled WGS sequence"/>
</dbReference>
<dbReference type="PANTHER" id="PTHR36836:SF1">
    <property type="entry name" value="COLANIC ACID BIOSYNTHESIS PROTEIN WCAK"/>
    <property type="match status" value="1"/>
</dbReference>